<feature type="domain" description="AB hydrolase-1" evidence="1">
    <location>
        <begin position="23"/>
        <end position="254"/>
    </location>
</feature>
<protein>
    <submittedName>
        <fullName evidence="2">Alpha/beta hydrolase</fullName>
    </submittedName>
</protein>
<dbReference type="InterPro" id="IPR050266">
    <property type="entry name" value="AB_hydrolase_sf"/>
</dbReference>
<organism evidence="2 3">
    <name type="scientific">Antrihabitans cavernicola</name>
    <dbReference type="NCBI Taxonomy" id="2495913"/>
    <lineage>
        <taxon>Bacteria</taxon>
        <taxon>Bacillati</taxon>
        <taxon>Actinomycetota</taxon>
        <taxon>Actinomycetes</taxon>
        <taxon>Mycobacteriales</taxon>
        <taxon>Nocardiaceae</taxon>
        <taxon>Antrihabitans</taxon>
    </lineage>
</organism>
<dbReference type="EMBL" id="VLNY01000010">
    <property type="protein sequence ID" value="KAA0021396.1"/>
    <property type="molecule type" value="Genomic_DNA"/>
</dbReference>
<dbReference type="GO" id="GO:0016787">
    <property type="term" value="F:hydrolase activity"/>
    <property type="evidence" value="ECO:0007669"/>
    <property type="project" value="UniProtKB-KW"/>
</dbReference>
<comment type="caution">
    <text evidence="2">The sequence shown here is derived from an EMBL/GenBank/DDBJ whole genome shotgun (WGS) entry which is preliminary data.</text>
</comment>
<dbReference type="RefSeq" id="WP_149431900.1">
    <property type="nucleotide sequence ID" value="NZ_VLNY01000010.1"/>
</dbReference>
<dbReference type="Proteomes" id="UP000322244">
    <property type="component" value="Unassembled WGS sequence"/>
</dbReference>
<keyword evidence="3" id="KW-1185">Reference proteome</keyword>
<proteinExistence type="predicted"/>
<keyword evidence="2" id="KW-0378">Hydrolase</keyword>
<evidence type="ECO:0000313" key="3">
    <source>
        <dbReference type="Proteomes" id="UP000322244"/>
    </source>
</evidence>
<dbReference type="AlphaFoldDB" id="A0A5A7S679"/>
<gene>
    <name evidence="2" type="ORF">FOY51_19335</name>
</gene>
<dbReference type="PANTHER" id="PTHR43798">
    <property type="entry name" value="MONOACYLGLYCEROL LIPASE"/>
    <property type="match status" value="1"/>
</dbReference>
<dbReference type="OrthoDB" id="812569at2"/>
<dbReference type="SUPFAM" id="SSF53474">
    <property type="entry name" value="alpha/beta-Hydrolases"/>
    <property type="match status" value="1"/>
</dbReference>
<dbReference type="InterPro" id="IPR029058">
    <property type="entry name" value="AB_hydrolase_fold"/>
</dbReference>
<evidence type="ECO:0000313" key="2">
    <source>
        <dbReference type="EMBL" id="KAA0021396.1"/>
    </source>
</evidence>
<sequence length="266" mass="28192">MLSVAAIDGTEIQAVDEGAGPVLLIVHGGMGDSSAWAKVAAQLVPRFRVVRLHRRQYRLDLTPSEPVSMAQEVTDVLRLVERIGEPILLVGHSSGAVVALEAVVAAPESFVGLVAYEPPAVIGPPLGGAGVRDAWTAYDAGKSGKAMAIFDRTVMEGSRALALLLRVLVGCVPRIRAFVPRQLADTDAIDDLGDRRAAYATITVPTVFLAGDRSPAHLGRRLAALQAVMPTATKVVLPREGHNGNDGDPRRVAEIIESFATRVFGR</sequence>
<name>A0A5A7S679_9NOCA</name>
<dbReference type="PANTHER" id="PTHR43798:SF33">
    <property type="entry name" value="HYDROLASE, PUTATIVE (AFU_ORTHOLOGUE AFUA_2G14860)-RELATED"/>
    <property type="match status" value="1"/>
</dbReference>
<evidence type="ECO:0000259" key="1">
    <source>
        <dbReference type="Pfam" id="PF12697"/>
    </source>
</evidence>
<dbReference type="InterPro" id="IPR000073">
    <property type="entry name" value="AB_hydrolase_1"/>
</dbReference>
<dbReference type="GO" id="GO:0016020">
    <property type="term" value="C:membrane"/>
    <property type="evidence" value="ECO:0007669"/>
    <property type="project" value="TreeGrafter"/>
</dbReference>
<reference evidence="2 3" key="1">
    <citation type="submission" date="2019-07" db="EMBL/GenBank/DDBJ databases">
        <title>Rhodococcus cavernicolus sp. nov., isolated from a cave.</title>
        <authorList>
            <person name="Lee S.D."/>
        </authorList>
    </citation>
    <scope>NUCLEOTIDE SEQUENCE [LARGE SCALE GENOMIC DNA]</scope>
    <source>
        <strain evidence="2 3">C1-24</strain>
    </source>
</reference>
<dbReference type="Pfam" id="PF12697">
    <property type="entry name" value="Abhydrolase_6"/>
    <property type="match status" value="1"/>
</dbReference>
<accession>A0A5A7S679</accession>
<dbReference type="Gene3D" id="3.40.50.1820">
    <property type="entry name" value="alpha/beta hydrolase"/>
    <property type="match status" value="1"/>
</dbReference>